<protein>
    <recommendedName>
        <fullName evidence="3 13">Biotin synthase</fullName>
        <ecNumber evidence="3 13">2.8.1.6</ecNumber>
    </recommendedName>
</protein>
<dbReference type="InterPro" id="IPR058240">
    <property type="entry name" value="rSAM_sf"/>
</dbReference>
<evidence type="ECO:0000256" key="9">
    <source>
        <dbReference type="ARBA" id="ARBA00022756"/>
    </source>
</evidence>
<evidence type="ECO:0000256" key="4">
    <source>
        <dbReference type="ARBA" id="ARBA00022485"/>
    </source>
</evidence>
<comment type="cofactor">
    <cofactor evidence="14">
        <name>[2Fe-2S] cluster</name>
        <dbReference type="ChEBI" id="CHEBI:190135"/>
    </cofactor>
    <text evidence="14">Binds 1 [2Fe-2S] cluster. The cluster is coordinated with 3 cysteines and 1 arginine.</text>
</comment>
<evidence type="ECO:0000256" key="7">
    <source>
        <dbReference type="ARBA" id="ARBA00022714"/>
    </source>
</evidence>
<dbReference type="RefSeq" id="WP_110361383.1">
    <property type="nucleotide sequence ID" value="NZ_QFLI01000006.1"/>
</dbReference>
<keyword evidence="10 13" id="KW-0408">Iron</keyword>
<keyword evidence="8 13" id="KW-0479">Metal-binding</keyword>
<keyword evidence="4 13" id="KW-0004">4Fe-4S</keyword>
<evidence type="ECO:0000256" key="10">
    <source>
        <dbReference type="ARBA" id="ARBA00023004"/>
    </source>
</evidence>
<dbReference type="GO" id="GO:0051537">
    <property type="term" value="F:2 iron, 2 sulfur cluster binding"/>
    <property type="evidence" value="ECO:0007669"/>
    <property type="project" value="UniProtKB-KW"/>
</dbReference>
<feature type="binding site" evidence="13 14">
    <location>
        <position position="97"/>
    </location>
    <ligand>
        <name>[2Fe-2S] cluster</name>
        <dbReference type="ChEBI" id="CHEBI:190135"/>
    </ligand>
</feature>
<comment type="pathway">
    <text evidence="1 13">Cofactor biosynthesis; biotin biosynthesis; biotin from 7,8-diaminononanoate: step 2/2.</text>
</comment>
<evidence type="ECO:0000256" key="11">
    <source>
        <dbReference type="ARBA" id="ARBA00023014"/>
    </source>
</evidence>
<evidence type="ECO:0000259" key="15">
    <source>
        <dbReference type="PROSITE" id="PS51918"/>
    </source>
</evidence>
<comment type="catalytic activity">
    <reaction evidence="12 13">
        <text>(4R,5S)-dethiobiotin + (sulfur carrier)-SH + 2 reduced [2Fe-2S]-[ferredoxin] + 2 S-adenosyl-L-methionine = (sulfur carrier)-H + biotin + 2 5'-deoxyadenosine + 2 L-methionine + 2 oxidized [2Fe-2S]-[ferredoxin]</text>
        <dbReference type="Rhea" id="RHEA:22060"/>
        <dbReference type="Rhea" id="RHEA-COMP:10000"/>
        <dbReference type="Rhea" id="RHEA-COMP:10001"/>
        <dbReference type="Rhea" id="RHEA-COMP:14737"/>
        <dbReference type="Rhea" id="RHEA-COMP:14739"/>
        <dbReference type="ChEBI" id="CHEBI:17319"/>
        <dbReference type="ChEBI" id="CHEBI:29917"/>
        <dbReference type="ChEBI" id="CHEBI:33737"/>
        <dbReference type="ChEBI" id="CHEBI:33738"/>
        <dbReference type="ChEBI" id="CHEBI:57586"/>
        <dbReference type="ChEBI" id="CHEBI:57844"/>
        <dbReference type="ChEBI" id="CHEBI:59789"/>
        <dbReference type="ChEBI" id="CHEBI:64428"/>
        <dbReference type="ChEBI" id="CHEBI:149473"/>
        <dbReference type="EC" id="2.8.1.6"/>
    </reaction>
</comment>
<comment type="caution">
    <text evidence="13">Lacks conserved residue(s) required for the propagation of feature annotation.</text>
</comment>
<dbReference type="InterPro" id="IPR024177">
    <property type="entry name" value="Biotin_synthase"/>
</dbReference>
<keyword evidence="5 13" id="KW-0808">Transferase</keyword>
<gene>
    <name evidence="13 16" type="primary">bioB</name>
    <name evidence="16" type="ORF">DF185_13980</name>
</gene>
<evidence type="ECO:0000256" key="14">
    <source>
        <dbReference type="PIRSR" id="PIRSR001619-1"/>
    </source>
</evidence>
<comment type="subunit">
    <text evidence="13">Homodimer.</text>
</comment>
<dbReference type="GO" id="GO:0004076">
    <property type="term" value="F:biotin synthase activity"/>
    <property type="evidence" value="ECO:0007669"/>
    <property type="project" value="UniProtKB-UniRule"/>
</dbReference>
<feature type="binding site" evidence="13 14">
    <location>
        <position position="129"/>
    </location>
    <ligand>
        <name>[2Fe-2S] cluster</name>
        <dbReference type="ChEBI" id="CHEBI:190135"/>
    </ligand>
</feature>
<dbReference type="Proteomes" id="UP000248079">
    <property type="component" value="Unassembled WGS sequence"/>
</dbReference>
<feature type="binding site" evidence="13 14">
    <location>
        <position position="189"/>
    </location>
    <ligand>
        <name>[2Fe-2S] cluster</name>
        <dbReference type="ChEBI" id="CHEBI:190135"/>
    </ligand>
</feature>
<dbReference type="SMART" id="SM00729">
    <property type="entry name" value="Elp3"/>
    <property type="match status" value="1"/>
</dbReference>
<organism evidence="16 17">
    <name type="scientific">Marinifilum breve</name>
    <dbReference type="NCBI Taxonomy" id="2184082"/>
    <lineage>
        <taxon>Bacteria</taxon>
        <taxon>Pseudomonadati</taxon>
        <taxon>Bacteroidota</taxon>
        <taxon>Bacteroidia</taxon>
        <taxon>Marinilabiliales</taxon>
        <taxon>Marinifilaceae</taxon>
    </lineage>
</organism>
<dbReference type="EMBL" id="QFLI01000006">
    <property type="protein sequence ID" value="PXX98988.1"/>
    <property type="molecule type" value="Genomic_DNA"/>
</dbReference>
<keyword evidence="17" id="KW-1185">Reference proteome</keyword>
<keyword evidence="11 13" id="KW-0411">Iron-sulfur</keyword>
<keyword evidence="6 13" id="KW-0949">S-adenosyl-L-methionine</keyword>
<dbReference type="OrthoDB" id="9786826at2"/>
<dbReference type="PIRSF" id="PIRSF001619">
    <property type="entry name" value="Biotin_synth"/>
    <property type="match status" value="1"/>
</dbReference>
<comment type="similarity">
    <text evidence="2 13">Belongs to the radical SAM superfamily. Biotin synthase family.</text>
</comment>
<dbReference type="GO" id="GO:0005506">
    <property type="term" value="F:iron ion binding"/>
    <property type="evidence" value="ECO:0007669"/>
    <property type="project" value="UniProtKB-UniRule"/>
</dbReference>
<evidence type="ECO:0000256" key="6">
    <source>
        <dbReference type="ARBA" id="ARBA00022691"/>
    </source>
</evidence>
<keyword evidence="9 13" id="KW-0093">Biotin biosynthesis</keyword>
<evidence type="ECO:0000256" key="8">
    <source>
        <dbReference type="ARBA" id="ARBA00022723"/>
    </source>
</evidence>
<dbReference type="GO" id="GO:0009102">
    <property type="term" value="P:biotin biosynthetic process"/>
    <property type="evidence" value="ECO:0007669"/>
    <property type="project" value="UniProtKB-UniRule"/>
</dbReference>
<dbReference type="PANTHER" id="PTHR22976:SF2">
    <property type="entry name" value="BIOTIN SYNTHASE, MITOCHONDRIAL"/>
    <property type="match status" value="1"/>
</dbReference>
<dbReference type="EC" id="2.8.1.6" evidence="3 13"/>
<dbReference type="SFLD" id="SFLDG01278">
    <property type="entry name" value="biotin_synthase_like"/>
    <property type="match status" value="1"/>
</dbReference>
<feature type="binding site" evidence="13 14">
    <location>
        <position position="61"/>
    </location>
    <ligand>
        <name>[4Fe-4S] cluster</name>
        <dbReference type="ChEBI" id="CHEBI:49883"/>
        <note>4Fe-4S-S-AdoMet</note>
    </ligand>
</feature>
<dbReference type="CDD" id="cd01335">
    <property type="entry name" value="Radical_SAM"/>
    <property type="match status" value="1"/>
</dbReference>
<evidence type="ECO:0000313" key="17">
    <source>
        <dbReference type="Proteomes" id="UP000248079"/>
    </source>
</evidence>
<evidence type="ECO:0000256" key="13">
    <source>
        <dbReference type="HAMAP-Rule" id="MF_01694"/>
    </source>
</evidence>
<proteinExistence type="inferred from homology"/>
<feature type="domain" description="Radical SAM core" evidence="15">
    <location>
        <begin position="39"/>
        <end position="266"/>
    </location>
</feature>
<accession>A0A2V3ZYZ8</accession>
<comment type="function">
    <text evidence="13">Catalyzes the conversion of dethiobiotin (DTB) to biotin by the insertion of a sulfur atom into dethiobiotin via a radical-based mechanism.</text>
</comment>
<dbReference type="PANTHER" id="PTHR22976">
    <property type="entry name" value="BIOTIN SYNTHASE"/>
    <property type="match status" value="1"/>
</dbReference>
<evidence type="ECO:0000256" key="1">
    <source>
        <dbReference type="ARBA" id="ARBA00004942"/>
    </source>
</evidence>
<dbReference type="SFLD" id="SFLDS00029">
    <property type="entry name" value="Radical_SAM"/>
    <property type="match status" value="1"/>
</dbReference>
<dbReference type="AlphaFoldDB" id="A0A2V3ZYZ8"/>
<dbReference type="InterPro" id="IPR007197">
    <property type="entry name" value="rSAM"/>
</dbReference>
<dbReference type="HAMAP" id="MF_01694">
    <property type="entry name" value="BioB"/>
    <property type="match status" value="1"/>
</dbReference>
<evidence type="ECO:0000256" key="3">
    <source>
        <dbReference type="ARBA" id="ARBA00012236"/>
    </source>
</evidence>
<comment type="cofactor">
    <cofactor evidence="13 14">
        <name>[4Fe-4S] cluster</name>
        <dbReference type="ChEBI" id="CHEBI:49883"/>
    </cofactor>
    <text evidence="13 14">Binds 1 [4Fe-4S] cluster. The cluster is coordinated with 3 cysteines and an exchangeable S-adenosyl-L-methionine.</text>
</comment>
<feature type="binding site" evidence="13 14">
    <location>
        <position position="54"/>
    </location>
    <ligand>
        <name>[4Fe-4S] cluster</name>
        <dbReference type="ChEBI" id="CHEBI:49883"/>
        <note>4Fe-4S-S-AdoMet</note>
    </ligand>
</feature>
<dbReference type="SUPFAM" id="SSF102114">
    <property type="entry name" value="Radical SAM enzymes"/>
    <property type="match status" value="1"/>
</dbReference>
<evidence type="ECO:0000256" key="5">
    <source>
        <dbReference type="ARBA" id="ARBA00022679"/>
    </source>
</evidence>
<dbReference type="Pfam" id="PF06968">
    <property type="entry name" value="BATS"/>
    <property type="match status" value="1"/>
</dbReference>
<comment type="cofactor">
    <cofactor evidence="13">
        <name>[2Fe-2S] cluster</name>
        <dbReference type="ChEBI" id="CHEBI:190135"/>
    </cofactor>
    <text evidence="13">Binds 1 [2Fe-2S] cluster. The cluster is coordinated with 3 cysteines and 1 arginine.</text>
</comment>
<dbReference type="InterPro" id="IPR006638">
    <property type="entry name" value="Elp3/MiaA/NifB-like_rSAM"/>
</dbReference>
<dbReference type="Pfam" id="PF04055">
    <property type="entry name" value="Radical_SAM"/>
    <property type="match status" value="1"/>
</dbReference>
<sequence length="325" mass="36532">MTDIRNNWTHEEVKEIYNLPLLDLVNRASNIHRKYHDPSKMNMNTLISVRTGACSQDCKYCAQSARYNTHVKPEKLSLEKVLEEAKFAKENGVKRVCLSSAGRDGNRDDRFDEIAEMITELKKMGLEVCCTMGMINKEKAHKLAELGITAVNHNIDTSERHYPNITTTRTYAERLETLANLQEAGIQYCSGGILGMGENDEDRIEMLRTLANQDNHPYNVPLNSLVPVEGTPFYGKETIGIFEMVRAIATARILMPKTVVAFAAGRTHYSQEGQALCFLAGANSIFFGDKLLTVDNMTINEDEHLLGQLGLTPTKYHELTTLEEN</sequence>
<dbReference type="SMART" id="SM00876">
    <property type="entry name" value="BATS"/>
    <property type="match status" value="1"/>
</dbReference>
<dbReference type="Gene3D" id="3.20.20.70">
    <property type="entry name" value="Aldolase class I"/>
    <property type="match status" value="1"/>
</dbReference>
<dbReference type="UniPathway" id="UPA00078">
    <property type="reaction ID" value="UER00162"/>
</dbReference>
<name>A0A2V3ZYZ8_9BACT</name>
<dbReference type="PROSITE" id="PS51918">
    <property type="entry name" value="RADICAL_SAM"/>
    <property type="match status" value="1"/>
</dbReference>
<dbReference type="InterPro" id="IPR010722">
    <property type="entry name" value="BATS_dom"/>
</dbReference>
<dbReference type="InterPro" id="IPR002684">
    <property type="entry name" value="Biotin_synth/BioAB"/>
</dbReference>
<dbReference type="NCBIfam" id="TIGR00433">
    <property type="entry name" value="bioB"/>
    <property type="match status" value="1"/>
</dbReference>
<dbReference type="InterPro" id="IPR013785">
    <property type="entry name" value="Aldolase_TIM"/>
</dbReference>
<reference evidence="16 17" key="1">
    <citation type="submission" date="2018-05" db="EMBL/GenBank/DDBJ databases">
        <title>Marinifilum breve JC075T sp. nov., a marine bacterium isolated from Yongle Blue Hole in the South China Sea.</title>
        <authorList>
            <person name="Fu T."/>
        </authorList>
    </citation>
    <scope>NUCLEOTIDE SEQUENCE [LARGE SCALE GENOMIC DNA]</scope>
    <source>
        <strain evidence="16 17">JC075</strain>
    </source>
</reference>
<dbReference type="GO" id="GO:0051539">
    <property type="term" value="F:4 iron, 4 sulfur cluster binding"/>
    <property type="evidence" value="ECO:0007669"/>
    <property type="project" value="UniProtKB-KW"/>
</dbReference>
<evidence type="ECO:0000256" key="12">
    <source>
        <dbReference type="ARBA" id="ARBA00051157"/>
    </source>
</evidence>
<dbReference type="SFLD" id="SFLDG01060">
    <property type="entry name" value="BATS_domain_containing"/>
    <property type="match status" value="1"/>
</dbReference>
<keyword evidence="7 13" id="KW-0001">2Fe-2S</keyword>
<evidence type="ECO:0000313" key="16">
    <source>
        <dbReference type="EMBL" id="PXX98988.1"/>
    </source>
</evidence>
<evidence type="ECO:0000256" key="2">
    <source>
        <dbReference type="ARBA" id="ARBA00010765"/>
    </source>
</evidence>
<comment type="caution">
    <text evidence="16">The sequence shown here is derived from an EMBL/GenBank/DDBJ whole genome shotgun (WGS) entry which is preliminary data.</text>
</comment>
<feature type="binding site" evidence="13 14">
    <location>
        <position position="58"/>
    </location>
    <ligand>
        <name>[4Fe-4S] cluster</name>
        <dbReference type="ChEBI" id="CHEBI:49883"/>
        <note>4Fe-4S-S-AdoMet</note>
    </ligand>
</feature>